<keyword evidence="2" id="KW-0560">Oxidoreductase</keyword>
<dbReference type="InterPro" id="IPR002347">
    <property type="entry name" value="SDR_fam"/>
</dbReference>
<dbReference type="PROSITE" id="PS00061">
    <property type="entry name" value="ADH_SHORT"/>
    <property type="match status" value="1"/>
</dbReference>
<dbReference type="InterPro" id="IPR036291">
    <property type="entry name" value="NAD(P)-bd_dom_sf"/>
</dbReference>
<dbReference type="Proteomes" id="UP000595332">
    <property type="component" value="Chromosome"/>
</dbReference>
<name>A0A7R6PIX0_9GAMM</name>
<dbReference type="InterPro" id="IPR020904">
    <property type="entry name" value="Sc_DH/Rdtase_CS"/>
</dbReference>
<dbReference type="GO" id="GO:0016491">
    <property type="term" value="F:oxidoreductase activity"/>
    <property type="evidence" value="ECO:0007669"/>
    <property type="project" value="UniProtKB-KW"/>
</dbReference>
<keyword evidence="4" id="KW-1185">Reference proteome</keyword>
<dbReference type="RefSeq" id="WP_201347156.1">
    <property type="nucleotide sequence ID" value="NZ_AP014546.1"/>
</dbReference>
<dbReference type="NCBIfam" id="NF004649">
    <property type="entry name" value="PRK05993.1"/>
    <property type="match status" value="1"/>
</dbReference>
<proteinExistence type="inferred from homology"/>
<dbReference type="KEGG" id="njp:NEJAP_1981"/>
<organism evidence="3 4">
    <name type="scientific">Neptunomonas japonica JAMM 1380</name>
    <dbReference type="NCBI Taxonomy" id="1441457"/>
    <lineage>
        <taxon>Bacteria</taxon>
        <taxon>Pseudomonadati</taxon>
        <taxon>Pseudomonadota</taxon>
        <taxon>Gammaproteobacteria</taxon>
        <taxon>Oceanospirillales</taxon>
        <taxon>Oceanospirillaceae</taxon>
        <taxon>Neptunomonas</taxon>
    </lineage>
</organism>
<sequence>MNKSIFITGCSTGIGLDVALGLKARGYQVFASARKPSDVLRLKELGLQACQLDLDDSESIQQGVEWLLEQTDNSLYALFNNGAYGQPGAVEDLSREVLRQQFETNLFGWLELTNLLIPVMRRQGHGRIIQNSSVLGLITMKYRGAYNASKFALEGLTDTLRQELHGSGIHVSLIEPGPITSDFRKNAYAKFKENINTLGSAHQATYEVVEKRLAAQPDSRKKDPFTLGPEAVLKRVIHALEAKRPKARYYVTFPTYLFAYLRRLLSANMLDVVLRKVSEGENK</sequence>
<dbReference type="Gene3D" id="3.40.50.720">
    <property type="entry name" value="NAD(P)-binding Rossmann-like Domain"/>
    <property type="match status" value="1"/>
</dbReference>
<comment type="similarity">
    <text evidence="1">Belongs to the short-chain dehydrogenases/reductases (SDR) family.</text>
</comment>
<evidence type="ECO:0000256" key="1">
    <source>
        <dbReference type="ARBA" id="ARBA00006484"/>
    </source>
</evidence>
<gene>
    <name evidence="3" type="ORF">NEJAP_1981</name>
</gene>
<protein>
    <submittedName>
        <fullName evidence="3">Short-chain dehydrogenase</fullName>
    </submittedName>
</protein>
<dbReference type="Pfam" id="PF00106">
    <property type="entry name" value="adh_short"/>
    <property type="match status" value="1"/>
</dbReference>
<dbReference type="PANTHER" id="PTHR43976">
    <property type="entry name" value="SHORT CHAIN DEHYDROGENASE"/>
    <property type="match status" value="1"/>
</dbReference>
<accession>A0A7R6PIX0</accession>
<evidence type="ECO:0000313" key="4">
    <source>
        <dbReference type="Proteomes" id="UP000595332"/>
    </source>
</evidence>
<dbReference type="AlphaFoldDB" id="A0A7R6PIX0"/>
<dbReference type="EMBL" id="AP014546">
    <property type="protein sequence ID" value="BBB29931.1"/>
    <property type="molecule type" value="Genomic_DNA"/>
</dbReference>
<reference evidence="3 4" key="1">
    <citation type="journal article" date="2008" name="Int. J. Syst. Evol. Microbiol.">
        <title>Neptunomonas japonica sp. nov., an Osedax japonicus symbiont-like bacterium isolated from sediment adjacent to sperm whale carcasses off Kagoshima, Japan.</title>
        <authorList>
            <person name="Miyazaki M."/>
            <person name="Nogi Y."/>
            <person name="Fujiwara Y."/>
            <person name="Kawato M."/>
            <person name="Kubokawa K."/>
            <person name="Horikoshi K."/>
        </authorList>
    </citation>
    <scope>NUCLEOTIDE SEQUENCE [LARGE SCALE GENOMIC DNA]</scope>
    <source>
        <strain evidence="3 4">JAMM 1380</strain>
    </source>
</reference>
<dbReference type="PRINTS" id="PR00081">
    <property type="entry name" value="GDHRDH"/>
</dbReference>
<dbReference type="InterPro" id="IPR051911">
    <property type="entry name" value="SDR_oxidoreductase"/>
</dbReference>
<evidence type="ECO:0000313" key="3">
    <source>
        <dbReference type="EMBL" id="BBB29931.1"/>
    </source>
</evidence>
<evidence type="ECO:0000256" key="2">
    <source>
        <dbReference type="ARBA" id="ARBA00023002"/>
    </source>
</evidence>
<dbReference type="CDD" id="cd05374">
    <property type="entry name" value="17beta-HSD-like_SDR_c"/>
    <property type="match status" value="1"/>
</dbReference>
<dbReference type="PANTHER" id="PTHR43976:SF16">
    <property type="entry name" value="SHORT-CHAIN DEHYDROGENASE_REDUCTASE FAMILY PROTEIN"/>
    <property type="match status" value="1"/>
</dbReference>
<dbReference type="SUPFAM" id="SSF51735">
    <property type="entry name" value="NAD(P)-binding Rossmann-fold domains"/>
    <property type="match status" value="1"/>
</dbReference>